<feature type="region of interest" description="Disordered" evidence="1">
    <location>
        <begin position="43"/>
        <end position="71"/>
    </location>
</feature>
<dbReference type="Gene3D" id="1.10.10.60">
    <property type="entry name" value="Homeodomain-like"/>
    <property type="match status" value="1"/>
</dbReference>
<dbReference type="Pfam" id="PF07750">
    <property type="entry name" value="GcrA"/>
    <property type="match status" value="1"/>
</dbReference>
<keyword evidence="2" id="KW-0614">Plasmid</keyword>
<reference evidence="2 3" key="1">
    <citation type="journal article" date="2014" name="World J. Microbiol. Biotechnol.">
        <title>Biodiversity and physiological characteristics of Antarctic and Arctic lichens-associated bacteria.</title>
        <authorList>
            <person name="Lee Y.M."/>
            <person name="Kim E.H."/>
            <person name="Lee H.K."/>
            <person name="Hong S.G."/>
        </authorList>
    </citation>
    <scope>NUCLEOTIDE SEQUENCE [LARGE SCALE GENOMIC DNA]</scope>
    <source>
        <strain evidence="2 3">PAMC 26569</strain>
        <plasmid evidence="2">unnamed1</plasmid>
    </source>
</reference>
<gene>
    <name evidence="2" type="ORF">HN018_23640</name>
</gene>
<dbReference type="KEGG" id="lck:HN018_23640"/>
<dbReference type="InterPro" id="IPR011681">
    <property type="entry name" value="GcrA"/>
</dbReference>
<proteinExistence type="predicted"/>
<accession>A0A6M8HXW7</accession>
<geneLocation type="plasmid" evidence="2 3">
    <name>unnamed1</name>
</geneLocation>
<evidence type="ECO:0000256" key="1">
    <source>
        <dbReference type="SAM" id="MobiDB-lite"/>
    </source>
</evidence>
<evidence type="ECO:0000313" key="2">
    <source>
        <dbReference type="EMBL" id="QKE93180.1"/>
    </source>
</evidence>
<protein>
    <submittedName>
        <fullName evidence="2">GcrA cell cycle regulator</fullName>
    </submittedName>
</protein>
<keyword evidence="3" id="KW-1185">Reference proteome</keyword>
<dbReference type="Proteomes" id="UP000500767">
    <property type="component" value="Plasmid unnamed1"/>
</dbReference>
<dbReference type="AlphaFoldDB" id="A0A6M8HXW7"/>
<name>A0A6M8HXW7_9PROT</name>
<sequence>MSGNNFEWSDEVVHSLRELWADGHSTAEIGRRIGASKNAVVGKAHRLNLPGRPSPIAQDTEQPKRPSKPATVPRLIDIVPVSVTEPLPPRPTPSPVHVTVAATNTVPPKPPVSVVLPQPEDVFRSVTRRASRTCCWPIGEPGTKTFRFCDAAVESRTPYCLEHACKAYVRRAEPSQETGTSAG</sequence>
<dbReference type="EMBL" id="CP053709">
    <property type="protein sequence ID" value="QKE93180.1"/>
    <property type="molecule type" value="Genomic_DNA"/>
</dbReference>
<organism evidence="2 3">
    <name type="scientific">Lichenicola cladoniae</name>
    <dbReference type="NCBI Taxonomy" id="1484109"/>
    <lineage>
        <taxon>Bacteria</taxon>
        <taxon>Pseudomonadati</taxon>
        <taxon>Pseudomonadota</taxon>
        <taxon>Alphaproteobacteria</taxon>
        <taxon>Acetobacterales</taxon>
        <taxon>Acetobacteraceae</taxon>
        <taxon>Lichenicola</taxon>
    </lineage>
</organism>
<evidence type="ECO:0000313" key="3">
    <source>
        <dbReference type="Proteomes" id="UP000500767"/>
    </source>
</evidence>